<accession>A0A3P8C3L1</accession>
<dbReference type="EMBL" id="UZAK01032277">
    <property type="protein sequence ID" value="VDP25360.1"/>
    <property type="molecule type" value="Genomic_DNA"/>
</dbReference>
<feature type="compositionally biased region" description="Basic and acidic residues" evidence="1">
    <location>
        <begin position="161"/>
        <end position="172"/>
    </location>
</feature>
<proteinExistence type="predicted"/>
<protein>
    <submittedName>
        <fullName evidence="2">Uncharacterized protein</fullName>
    </submittedName>
</protein>
<dbReference type="Proteomes" id="UP000279833">
    <property type="component" value="Unassembled WGS sequence"/>
</dbReference>
<reference evidence="2 3" key="1">
    <citation type="submission" date="2018-11" db="EMBL/GenBank/DDBJ databases">
        <authorList>
            <consortium name="Pathogen Informatics"/>
        </authorList>
    </citation>
    <scope>NUCLEOTIDE SEQUENCE [LARGE SCALE GENOMIC DNA]</scope>
    <source>
        <strain>Dakar</strain>
        <strain evidence="3">Senegal</strain>
    </source>
</reference>
<gene>
    <name evidence="2" type="ORF">SCUD_LOCUS7209</name>
</gene>
<evidence type="ECO:0000313" key="2">
    <source>
        <dbReference type="EMBL" id="VDP25360.1"/>
    </source>
</evidence>
<dbReference type="AlphaFoldDB" id="A0A3P8C3L1"/>
<organism evidence="2 3">
    <name type="scientific">Schistosoma curassoni</name>
    <dbReference type="NCBI Taxonomy" id="6186"/>
    <lineage>
        <taxon>Eukaryota</taxon>
        <taxon>Metazoa</taxon>
        <taxon>Spiralia</taxon>
        <taxon>Lophotrochozoa</taxon>
        <taxon>Platyhelminthes</taxon>
        <taxon>Trematoda</taxon>
        <taxon>Digenea</taxon>
        <taxon>Strigeidida</taxon>
        <taxon>Schistosomatoidea</taxon>
        <taxon>Schistosomatidae</taxon>
        <taxon>Schistosoma</taxon>
    </lineage>
</organism>
<sequence length="172" mass="19773">MRRAFNCVTRQALAWNPQGKRRRRGRPNNTLRREMEIDKKNGQELDGTRKEGPGQRLQLISLIAQAGGHQDSKCQNSSTVWGGNLDNYESHHPQDTSVYQQLSTQNTLDRLARHYHQQPTTVGENKPDPNGGRNQEEALEMGRTYIEESTQLHHKASPRMESSRSKEERKTK</sequence>
<name>A0A3P8C3L1_9TREM</name>
<keyword evidence="3" id="KW-1185">Reference proteome</keyword>
<evidence type="ECO:0000256" key="1">
    <source>
        <dbReference type="SAM" id="MobiDB-lite"/>
    </source>
</evidence>
<feature type="region of interest" description="Disordered" evidence="1">
    <location>
        <begin position="118"/>
        <end position="172"/>
    </location>
</feature>
<evidence type="ECO:0000313" key="3">
    <source>
        <dbReference type="Proteomes" id="UP000279833"/>
    </source>
</evidence>